<dbReference type="STRING" id="1121883.SAMN02745226_01307"/>
<evidence type="ECO:0000313" key="7">
    <source>
        <dbReference type="Proteomes" id="UP000184207"/>
    </source>
</evidence>
<dbReference type="InterPro" id="IPR028082">
    <property type="entry name" value="Peripla_BP_I"/>
</dbReference>
<evidence type="ECO:0000256" key="1">
    <source>
        <dbReference type="ARBA" id="ARBA00023015"/>
    </source>
</evidence>
<dbReference type="PANTHER" id="PTHR30146:SF154">
    <property type="entry name" value="TRANSCRIPTION REGULATOR, MEMBER OF GALR FAMILY"/>
    <property type="match status" value="1"/>
</dbReference>
<dbReference type="AlphaFoldDB" id="A0A1M7SVY0"/>
<proteinExistence type="predicted"/>
<dbReference type="Pfam" id="PF00356">
    <property type="entry name" value="LacI"/>
    <property type="match status" value="1"/>
</dbReference>
<reference evidence="7" key="1">
    <citation type="submission" date="2016-12" db="EMBL/GenBank/DDBJ databases">
        <authorList>
            <person name="Varghese N."/>
            <person name="Submissions S."/>
        </authorList>
    </citation>
    <scope>NUCLEOTIDE SEQUENCE [LARGE SCALE GENOMIC DNA]</scope>
    <source>
        <strain evidence="7">DSM 13020</strain>
    </source>
</reference>
<protein>
    <submittedName>
        <fullName evidence="6">Transcriptional regulator, LacI family</fullName>
    </submittedName>
</protein>
<evidence type="ECO:0000313" key="6">
    <source>
        <dbReference type="EMBL" id="SHN62611.1"/>
    </source>
</evidence>
<dbReference type="Proteomes" id="UP000184207">
    <property type="component" value="Unassembled WGS sequence"/>
</dbReference>
<dbReference type="SMART" id="SM00354">
    <property type="entry name" value="HTH_LACI"/>
    <property type="match status" value="1"/>
</dbReference>
<evidence type="ECO:0000256" key="3">
    <source>
        <dbReference type="ARBA" id="ARBA00023163"/>
    </source>
</evidence>
<dbReference type="InterPro" id="IPR000843">
    <property type="entry name" value="HTH_LacI"/>
</dbReference>
<dbReference type="GO" id="GO:0003700">
    <property type="term" value="F:DNA-binding transcription factor activity"/>
    <property type="evidence" value="ECO:0007669"/>
    <property type="project" value="TreeGrafter"/>
</dbReference>
<feature type="domain" description="HTH cro/C1-type" evidence="5">
    <location>
        <begin position="3"/>
        <end position="46"/>
    </location>
</feature>
<name>A0A1M7SVY0_FERGO</name>
<organism evidence="6 7">
    <name type="scientific">Fervidobacterium gondwanense DSM 13020</name>
    <dbReference type="NCBI Taxonomy" id="1121883"/>
    <lineage>
        <taxon>Bacteria</taxon>
        <taxon>Thermotogati</taxon>
        <taxon>Thermotogota</taxon>
        <taxon>Thermotogae</taxon>
        <taxon>Thermotogales</taxon>
        <taxon>Fervidobacteriaceae</taxon>
        <taxon>Fervidobacterium</taxon>
    </lineage>
</organism>
<dbReference type="CDD" id="cd06267">
    <property type="entry name" value="PBP1_LacI_sugar_binding-like"/>
    <property type="match status" value="1"/>
</dbReference>
<keyword evidence="1" id="KW-0805">Transcription regulation</keyword>
<dbReference type="SUPFAM" id="SSF47413">
    <property type="entry name" value="lambda repressor-like DNA-binding domains"/>
    <property type="match status" value="1"/>
</dbReference>
<dbReference type="Gene3D" id="3.40.50.2300">
    <property type="match status" value="2"/>
</dbReference>
<dbReference type="CDD" id="cd01392">
    <property type="entry name" value="HTH_LacI"/>
    <property type="match status" value="1"/>
</dbReference>
<dbReference type="EMBL" id="FRDJ01000006">
    <property type="protein sequence ID" value="SHN62611.1"/>
    <property type="molecule type" value="Genomic_DNA"/>
</dbReference>
<dbReference type="Pfam" id="PF13377">
    <property type="entry name" value="Peripla_BP_3"/>
    <property type="match status" value="1"/>
</dbReference>
<dbReference type="PROSITE" id="PS50932">
    <property type="entry name" value="HTH_LACI_2"/>
    <property type="match status" value="1"/>
</dbReference>
<evidence type="ECO:0000259" key="5">
    <source>
        <dbReference type="PROSITE" id="PS50943"/>
    </source>
</evidence>
<keyword evidence="2" id="KW-0238">DNA-binding</keyword>
<evidence type="ECO:0000256" key="2">
    <source>
        <dbReference type="ARBA" id="ARBA00023125"/>
    </source>
</evidence>
<sequence length="324" mass="36567">MASIEDVAKRAGVSIATVSRVLNGTGYVSESTEIKVLKAIRELGYVPHFSAKSLARKKSFKVGVIISKRIDELLKTNVGEFYKIILDAIENYAALYKISLEIVLLEDVLKTSEVEFDGFIIVGSDASEEEINFLSSKAKVVLVDHYIDGLRIDSIVSDGYDGVFYVTRNFIDAGYNRIVHIHGPLKYYGFRDRYNGYVSAMQRYGKLPILFEYDDLHDEVDSVLKRVLRDWVPQVIICSNDVIALRVLSKLKEWGYKIPNEISVVGFDDIPDAEKEGLSTLRVQKAEMGINAVKRLNEILTGQSLHPHKQCLYTSYIKRNSSLI</sequence>
<dbReference type="GO" id="GO:0000976">
    <property type="term" value="F:transcription cis-regulatory region binding"/>
    <property type="evidence" value="ECO:0007669"/>
    <property type="project" value="TreeGrafter"/>
</dbReference>
<dbReference type="OrthoDB" id="47944at2"/>
<dbReference type="PANTHER" id="PTHR30146">
    <property type="entry name" value="LACI-RELATED TRANSCRIPTIONAL REPRESSOR"/>
    <property type="match status" value="1"/>
</dbReference>
<keyword evidence="3" id="KW-0804">Transcription</keyword>
<dbReference type="Gene3D" id="1.10.260.40">
    <property type="entry name" value="lambda repressor-like DNA-binding domains"/>
    <property type="match status" value="1"/>
</dbReference>
<dbReference type="InterPro" id="IPR046335">
    <property type="entry name" value="LacI/GalR-like_sensor"/>
</dbReference>
<feature type="domain" description="HTH lacI-type" evidence="4">
    <location>
        <begin position="2"/>
        <end position="56"/>
    </location>
</feature>
<dbReference type="RefSeq" id="WP_072759631.1">
    <property type="nucleotide sequence ID" value="NZ_FRDJ01000006.1"/>
</dbReference>
<dbReference type="InterPro" id="IPR010982">
    <property type="entry name" value="Lambda_DNA-bd_dom_sf"/>
</dbReference>
<dbReference type="PRINTS" id="PR00036">
    <property type="entry name" value="HTHLACI"/>
</dbReference>
<dbReference type="PROSITE" id="PS00356">
    <property type="entry name" value="HTH_LACI_1"/>
    <property type="match status" value="1"/>
</dbReference>
<dbReference type="InterPro" id="IPR001387">
    <property type="entry name" value="Cro/C1-type_HTH"/>
</dbReference>
<keyword evidence="7" id="KW-1185">Reference proteome</keyword>
<accession>A0A1M7SVY0</accession>
<dbReference type="SUPFAM" id="SSF53822">
    <property type="entry name" value="Periplasmic binding protein-like I"/>
    <property type="match status" value="1"/>
</dbReference>
<dbReference type="PROSITE" id="PS50943">
    <property type="entry name" value="HTH_CROC1"/>
    <property type="match status" value="1"/>
</dbReference>
<evidence type="ECO:0000259" key="4">
    <source>
        <dbReference type="PROSITE" id="PS50932"/>
    </source>
</evidence>
<gene>
    <name evidence="6" type="ORF">SAMN02745226_01307</name>
</gene>